<feature type="transmembrane region" description="Helical" evidence="5">
    <location>
        <begin position="181"/>
        <end position="200"/>
    </location>
</feature>
<protein>
    <submittedName>
        <fullName evidence="7">Rhomboid family protein</fullName>
    </submittedName>
</protein>
<evidence type="ECO:0000256" key="5">
    <source>
        <dbReference type="SAM" id="Phobius"/>
    </source>
</evidence>
<dbReference type="RefSeq" id="WP_013156951.1">
    <property type="nucleotide sequence ID" value="NC_014212.1"/>
</dbReference>
<keyword evidence="8" id="KW-1185">Reference proteome</keyword>
<dbReference type="Gene3D" id="1.20.1540.10">
    <property type="entry name" value="Rhomboid-like"/>
    <property type="match status" value="1"/>
</dbReference>
<name>D7BI71_ALLS1</name>
<evidence type="ECO:0000259" key="6">
    <source>
        <dbReference type="Pfam" id="PF01694"/>
    </source>
</evidence>
<evidence type="ECO:0000256" key="4">
    <source>
        <dbReference type="ARBA" id="ARBA00023136"/>
    </source>
</evidence>
<evidence type="ECO:0000256" key="1">
    <source>
        <dbReference type="ARBA" id="ARBA00004141"/>
    </source>
</evidence>
<dbReference type="SUPFAM" id="SSF144091">
    <property type="entry name" value="Rhomboid-like"/>
    <property type="match status" value="1"/>
</dbReference>
<gene>
    <name evidence="7" type="ordered locus">Mesil_0405</name>
</gene>
<evidence type="ECO:0000256" key="3">
    <source>
        <dbReference type="ARBA" id="ARBA00022989"/>
    </source>
</evidence>
<evidence type="ECO:0000313" key="8">
    <source>
        <dbReference type="Proteomes" id="UP000001916"/>
    </source>
</evidence>
<keyword evidence="2 5" id="KW-0812">Transmembrane</keyword>
<dbReference type="MEROPS" id="S54.027"/>
<evidence type="ECO:0000313" key="7">
    <source>
        <dbReference type="EMBL" id="ADH62345.1"/>
    </source>
</evidence>
<dbReference type="Pfam" id="PF01694">
    <property type="entry name" value="Rhomboid"/>
    <property type="match status" value="1"/>
</dbReference>
<dbReference type="KEGG" id="msv:Mesil_0405"/>
<dbReference type="PANTHER" id="PTHR43731:SF26">
    <property type="entry name" value="RHOMBOID-LIKE PROTEIN 10, CHLOROPLASTIC"/>
    <property type="match status" value="1"/>
</dbReference>
<dbReference type="GO" id="GO:0004252">
    <property type="term" value="F:serine-type endopeptidase activity"/>
    <property type="evidence" value="ECO:0007669"/>
    <property type="project" value="InterPro"/>
</dbReference>
<evidence type="ECO:0000256" key="2">
    <source>
        <dbReference type="ARBA" id="ARBA00022692"/>
    </source>
</evidence>
<dbReference type="HOGENOM" id="CLU_055068_5_1_0"/>
<dbReference type="InterPro" id="IPR050925">
    <property type="entry name" value="Rhomboid_protease_S54"/>
</dbReference>
<keyword evidence="4 5" id="KW-0472">Membrane</keyword>
<dbReference type="EMBL" id="CP002042">
    <property type="protein sequence ID" value="ADH62345.1"/>
    <property type="molecule type" value="Genomic_DNA"/>
</dbReference>
<dbReference type="InterPro" id="IPR022764">
    <property type="entry name" value="Peptidase_S54_rhomboid_dom"/>
</dbReference>
<comment type="subcellular location">
    <subcellularLocation>
        <location evidence="1">Membrane</location>
        <topology evidence="1">Multi-pass membrane protein</topology>
    </subcellularLocation>
</comment>
<dbReference type="STRING" id="526227.Mesil_0405"/>
<proteinExistence type="predicted"/>
<dbReference type="PANTHER" id="PTHR43731">
    <property type="entry name" value="RHOMBOID PROTEASE"/>
    <property type="match status" value="1"/>
</dbReference>
<feature type="transmembrane region" description="Helical" evidence="5">
    <location>
        <begin position="59"/>
        <end position="85"/>
    </location>
</feature>
<dbReference type="GO" id="GO:0016020">
    <property type="term" value="C:membrane"/>
    <property type="evidence" value="ECO:0007669"/>
    <property type="project" value="UniProtKB-SubCell"/>
</dbReference>
<feature type="transmembrane region" description="Helical" evidence="5">
    <location>
        <begin position="97"/>
        <end position="115"/>
    </location>
</feature>
<reference evidence="7 8" key="1">
    <citation type="journal article" date="2010" name="Stand. Genomic Sci.">
        <title>Complete genome sequence of Meiothermus silvanus type strain (VI-R2).</title>
        <authorList>
            <person name="Sikorski J."/>
            <person name="Tindall B.J."/>
            <person name="Lowry S."/>
            <person name="Lucas S."/>
            <person name="Nolan M."/>
            <person name="Copeland A."/>
            <person name="Glavina Del Rio T."/>
            <person name="Tice H."/>
            <person name="Cheng J.F."/>
            <person name="Han C."/>
            <person name="Pitluck S."/>
            <person name="Liolios K."/>
            <person name="Ivanova N."/>
            <person name="Mavromatis K."/>
            <person name="Mikhailova N."/>
            <person name="Pati A."/>
            <person name="Goodwin L."/>
            <person name="Chen A."/>
            <person name="Palaniappan K."/>
            <person name="Land M."/>
            <person name="Hauser L."/>
            <person name="Chang Y.J."/>
            <person name="Jeffries C.D."/>
            <person name="Rohde M."/>
            <person name="Goker M."/>
            <person name="Woyke T."/>
            <person name="Bristow J."/>
            <person name="Eisen J.A."/>
            <person name="Markowitz V."/>
            <person name="Hugenholtz P."/>
            <person name="Kyrpides N.C."/>
            <person name="Klenk H.P."/>
            <person name="Lapidus A."/>
        </authorList>
    </citation>
    <scope>NUCLEOTIDE SEQUENCE [LARGE SCALE GENOMIC DNA]</scope>
    <source>
        <strain evidence="8">ATCC 700542 / DSM 9946 / VI-R2</strain>
    </source>
</reference>
<keyword evidence="3 5" id="KW-1133">Transmembrane helix</keyword>
<dbReference type="eggNOG" id="COG0705">
    <property type="taxonomic scope" value="Bacteria"/>
</dbReference>
<accession>D7BI71</accession>
<organism evidence="7 8">
    <name type="scientific">Allomeiothermus silvanus (strain ATCC 700542 / DSM 9946 / NBRC 106475 / NCIMB 13440 / VI-R2)</name>
    <name type="common">Thermus silvanus</name>
    <dbReference type="NCBI Taxonomy" id="526227"/>
    <lineage>
        <taxon>Bacteria</taxon>
        <taxon>Thermotogati</taxon>
        <taxon>Deinococcota</taxon>
        <taxon>Deinococci</taxon>
        <taxon>Thermales</taxon>
        <taxon>Thermaceae</taxon>
        <taxon>Allomeiothermus</taxon>
    </lineage>
</organism>
<dbReference type="InterPro" id="IPR035952">
    <property type="entry name" value="Rhomboid-like_sf"/>
</dbReference>
<feature type="domain" description="Peptidase S54 rhomboid" evidence="6">
    <location>
        <begin position="56"/>
        <end position="200"/>
    </location>
</feature>
<feature type="transmembrane region" description="Helical" evidence="5">
    <location>
        <begin position="146"/>
        <end position="169"/>
    </location>
</feature>
<feature type="transmembrane region" description="Helical" evidence="5">
    <location>
        <begin position="121"/>
        <end position="139"/>
    </location>
</feature>
<sequence length="219" mass="24152">MIPLRDSIYFHGPALVTKVLIALCVLGFAFQLSMGLDASLERLALVPALLLADPLGEGYRLFTSMFTHGSLGHLLGNVWFMWVFGPALEGRLGSGRYLLLYLLAGLAAALAQTLFSDPHTPMVGASGAISGVCGGYFLLFSRAYVLTWFFPFFLLWLPASTYLGYWALIQLVNGLLGLPGVAWWAHLGGFAAGMALAWMFQPRRPYLTAPSWESWFFYR</sequence>
<dbReference type="AlphaFoldDB" id="D7BI71"/>
<dbReference type="Proteomes" id="UP000001916">
    <property type="component" value="Chromosome"/>
</dbReference>